<reference evidence="1" key="1">
    <citation type="journal article" date="2019" name="Sci. Rep.">
        <title>Draft genome of Tanacetum cinerariifolium, the natural source of mosquito coil.</title>
        <authorList>
            <person name="Yamashiro T."/>
            <person name="Shiraishi A."/>
            <person name="Satake H."/>
            <person name="Nakayama K."/>
        </authorList>
    </citation>
    <scope>NUCLEOTIDE SEQUENCE</scope>
</reference>
<organism evidence="1">
    <name type="scientific">Tanacetum cinerariifolium</name>
    <name type="common">Dalmatian daisy</name>
    <name type="synonym">Chrysanthemum cinerariifolium</name>
    <dbReference type="NCBI Taxonomy" id="118510"/>
    <lineage>
        <taxon>Eukaryota</taxon>
        <taxon>Viridiplantae</taxon>
        <taxon>Streptophyta</taxon>
        <taxon>Embryophyta</taxon>
        <taxon>Tracheophyta</taxon>
        <taxon>Spermatophyta</taxon>
        <taxon>Magnoliopsida</taxon>
        <taxon>eudicotyledons</taxon>
        <taxon>Gunneridae</taxon>
        <taxon>Pentapetalae</taxon>
        <taxon>asterids</taxon>
        <taxon>campanulids</taxon>
        <taxon>Asterales</taxon>
        <taxon>Asteraceae</taxon>
        <taxon>Asteroideae</taxon>
        <taxon>Anthemideae</taxon>
        <taxon>Anthemidinae</taxon>
        <taxon>Tanacetum</taxon>
    </lineage>
</organism>
<evidence type="ECO:0000313" key="1">
    <source>
        <dbReference type="EMBL" id="GFD10789.1"/>
    </source>
</evidence>
<gene>
    <name evidence="1" type="ORF">Tci_882758</name>
</gene>
<sequence length="186" mass="20047">NTGVGIASFKDGIAIAETGILNEKGIAGSWTSNEHTCMEDVVNTGCVFSSSQDGIASYKGGSDFEFGKVKSFEGILKNPPSPLFSAHIGKNTTNNPFVPKPNDGGVWNKKRSNVWGSSILSNQYSGDVDRFAKKLKQGSEELALKMKYVPASVSKLENGNRRISFSTKEVFKGGQACSLQLYGYFV</sequence>
<feature type="non-terminal residue" evidence="1">
    <location>
        <position position="186"/>
    </location>
</feature>
<comment type="caution">
    <text evidence="1">The sequence shown here is derived from an EMBL/GenBank/DDBJ whole genome shotgun (WGS) entry which is preliminary data.</text>
</comment>
<name>A0A699TNI2_TANCI</name>
<accession>A0A699TNI2</accession>
<proteinExistence type="predicted"/>
<feature type="non-terminal residue" evidence="1">
    <location>
        <position position="1"/>
    </location>
</feature>
<protein>
    <submittedName>
        <fullName evidence="1">Uncharacterized protein</fullName>
    </submittedName>
</protein>
<dbReference type="InterPro" id="IPR001387">
    <property type="entry name" value="Cro/C1-type_HTH"/>
</dbReference>
<dbReference type="AlphaFoldDB" id="A0A699TNI2"/>
<dbReference type="EMBL" id="BKCJ011254649">
    <property type="protein sequence ID" value="GFD10789.1"/>
    <property type="molecule type" value="Genomic_DNA"/>
</dbReference>
<dbReference type="CDD" id="cd00093">
    <property type="entry name" value="HTH_XRE"/>
    <property type="match status" value="1"/>
</dbReference>